<feature type="transmembrane region" description="Helical" evidence="5">
    <location>
        <begin position="232"/>
        <end position="257"/>
    </location>
</feature>
<evidence type="ECO:0000313" key="7">
    <source>
        <dbReference type="EnsemblMetazoa" id="CJA01355.1"/>
    </source>
</evidence>
<dbReference type="AlphaFoldDB" id="A0A8R1HH31"/>
<feature type="transmembrane region" description="Helical" evidence="5">
    <location>
        <begin position="73"/>
        <end position="93"/>
    </location>
</feature>
<evidence type="ECO:0000256" key="3">
    <source>
        <dbReference type="ARBA" id="ARBA00022989"/>
    </source>
</evidence>
<reference evidence="7" key="2">
    <citation type="submission" date="2022-06" db="UniProtKB">
        <authorList>
            <consortium name="EnsemblMetazoa"/>
        </authorList>
    </citation>
    <scope>IDENTIFICATION</scope>
    <source>
        <strain evidence="7">DF5081</strain>
    </source>
</reference>
<dbReference type="SUPFAM" id="SSF81321">
    <property type="entry name" value="Family A G protein-coupled receptor-like"/>
    <property type="match status" value="1"/>
</dbReference>
<feature type="transmembrane region" description="Helical" evidence="5">
    <location>
        <begin position="278"/>
        <end position="300"/>
    </location>
</feature>
<keyword evidence="4 5" id="KW-0472">Membrane</keyword>
<dbReference type="PROSITE" id="PS50262">
    <property type="entry name" value="G_PROTEIN_RECEP_F1_2"/>
    <property type="match status" value="1"/>
</dbReference>
<keyword evidence="8" id="KW-1185">Reference proteome</keyword>
<dbReference type="GO" id="GO:0008528">
    <property type="term" value="F:G protein-coupled peptide receptor activity"/>
    <property type="evidence" value="ECO:0007669"/>
    <property type="project" value="InterPro"/>
</dbReference>
<sequence length="364" mass="40716">MQTSTSEYDRATLMFPSSDPSIRMTLNAILLAFRSWAMSSLSVQFYASVFGVIITSGHLIVLTRKAMRTSSIVPIMMGIAIGDLLAMIATIVADGFMFGVEGTDCTPPVPILSFRIFWLFIVLRDMSRRSSTWLGVILALFRFIMVKFAARPEIYSVSRVNFGFKAVIWSFAVSAVFSMAYYFRYDVIEEGTWRPMQNCTNIPLDTQRPIVTQKPSALFTINNGLFGKTYMFVNGICSKILPCLLLPLLTILLISVLRQADVERKLTNVGPRKATERTTGLVIFMTVTFFIVELPLGLSLVGQVAYTDLGYLQLTTYVQLVVNSVFVLNATIHCLICFLMSSGYRTTVVKMLPCLEKDVMMVQA</sequence>
<evidence type="ECO:0000256" key="4">
    <source>
        <dbReference type="ARBA" id="ARBA00023136"/>
    </source>
</evidence>
<dbReference type="Pfam" id="PF10324">
    <property type="entry name" value="7TM_GPCR_Srw"/>
    <property type="match status" value="1"/>
</dbReference>
<name>A0A8R1HH31_CAEJA</name>
<dbReference type="Gene3D" id="1.20.1070.10">
    <property type="entry name" value="Rhodopsin 7-helix transmembrane proteins"/>
    <property type="match status" value="1"/>
</dbReference>
<dbReference type="EnsemblMetazoa" id="CJA01355.1">
    <property type="protein sequence ID" value="CJA01355.1"/>
    <property type="gene ID" value="WBGene00120559"/>
</dbReference>
<evidence type="ECO:0000256" key="2">
    <source>
        <dbReference type="ARBA" id="ARBA00022692"/>
    </source>
</evidence>
<keyword evidence="2 5" id="KW-0812">Transmembrane</keyword>
<comment type="subcellular location">
    <subcellularLocation>
        <location evidence="1">Membrane</location>
    </subcellularLocation>
</comment>
<dbReference type="InterPro" id="IPR017452">
    <property type="entry name" value="GPCR_Rhodpsn_7TM"/>
</dbReference>
<protein>
    <submittedName>
        <fullName evidence="7">G_PROTEIN_RECEP_F1_2 domain-containing protein</fullName>
    </submittedName>
</protein>
<dbReference type="OMA" id="CDLIAMI"/>
<feature type="domain" description="G-protein coupled receptors family 1 profile" evidence="6">
    <location>
        <begin position="54"/>
        <end position="337"/>
    </location>
</feature>
<evidence type="ECO:0000313" key="8">
    <source>
        <dbReference type="Proteomes" id="UP000005237"/>
    </source>
</evidence>
<reference evidence="8" key="1">
    <citation type="submission" date="2010-08" db="EMBL/GenBank/DDBJ databases">
        <authorList>
            <consortium name="Caenorhabditis japonica Sequencing Consortium"/>
            <person name="Wilson R.K."/>
        </authorList>
    </citation>
    <scope>NUCLEOTIDE SEQUENCE [LARGE SCALE GENOMIC DNA]</scope>
    <source>
        <strain evidence="8">DF5081</strain>
    </source>
</reference>
<organism evidence="7 8">
    <name type="scientific">Caenorhabditis japonica</name>
    <dbReference type="NCBI Taxonomy" id="281687"/>
    <lineage>
        <taxon>Eukaryota</taxon>
        <taxon>Metazoa</taxon>
        <taxon>Ecdysozoa</taxon>
        <taxon>Nematoda</taxon>
        <taxon>Chromadorea</taxon>
        <taxon>Rhabditida</taxon>
        <taxon>Rhabditina</taxon>
        <taxon>Rhabditomorpha</taxon>
        <taxon>Rhabditoidea</taxon>
        <taxon>Rhabditidae</taxon>
        <taxon>Peloderinae</taxon>
        <taxon>Caenorhabditis</taxon>
    </lineage>
</organism>
<feature type="transmembrane region" description="Helical" evidence="5">
    <location>
        <begin position="43"/>
        <end position="61"/>
    </location>
</feature>
<dbReference type="PANTHER" id="PTHR22751:SF166">
    <property type="entry name" value="G-PROTEIN COUPLED RECEPTORS FAMILY 1 PROFILE DOMAIN-CONTAINING PROTEIN"/>
    <property type="match status" value="1"/>
</dbReference>
<dbReference type="InterPro" id="IPR019427">
    <property type="entry name" value="7TM_GPCR_serpentine_rcpt_Srw"/>
</dbReference>
<keyword evidence="3 5" id="KW-1133">Transmembrane helix</keyword>
<accession>A0A8R1HH31</accession>
<dbReference type="GO" id="GO:0016020">
    <property type="term" value="C:membrane"/>
    <property type="evidence" value="ECO:0007669"/>
    <property type="project" value="UniProtKB-SubCell"/>
</dbReference>
<feature type="transmembrane region" description="Helical" evidence="5">
    <location>
        <begin position="162"/>
        <end position="183"/>
    </location>
</feature>
<evidence type="ECO:0000259" key="6">
    <source>
        <dbReference type="PROSITE" id="PS50262"/>
    </source>
</evidence>
<evidence type="ECO:0000256" key="5">
    <source>
        <dbReference type="SAM" id="Phobius"/>
    </source>
</evidence>
<dbReference type="PANTHER" id="PTHR22751">
    <property type="entry name" value="G-PROTEIN COUPLED RECEPTOR-RELATED"/>
    <property type="match status" value="1"/>
</dbReference>
<dbReference type="Proteomes" id="UP000005237">
    <property type="component" value="Unassembled WGS sequence"/>
</dbReference>
<proteinExistence type="predicted"/>
<feature type="transmembrane region" description="Helical" evidence="5">
    <location>
        <begin position="320"/>
        <end position="341"/>
    </location>
</feature>
<evidence type="ECO:0000256" key="1">
    <source>
        <dbReference type="ARBA" id="ARBA00004370"/>
    </source>
</evidence>